<sequence length="70" mass="7720">MMDQPVSCSSRAGAVLRRGWGLQKSERLSILLHSESRSISSMYDAELKYLRLTDEAADCGCYRQPGPVAA</sequence>
<keyword evidence="2" id="KW-1185">Reference proteome</keyword>
<organism evidence="1 2">
    <name type="scientific">Haematococcus lacustris</name>
    <name type="common">Green alga</name>
    <name type="synonym">Haematococcus pluvialis</name>
    <dbReference type="NCBI Taxonomy" id="44745"/>
    <lineage>
        <taxon>Eukaryota</taxon>
        <taxon>Viridiplantae</taxon>
        <taxon>Chlorophyta</taxon>
        <taxon>core chlorophytes</taxon>
        <taxon>Chlorophyceae</taxon>
        <taxon>CS clade</taxon>
        <taxon>Chlamydomonadales</taxon>
        <taxon>Haematococcaceae</taxon>
        <taxon>Haematococcus</taxon>
    </lineage>
</organism>
<dbReference type="AlphaFoldDB" id="A0A699ZCG7"/>
<accession>A0A699ZCG7</accession>
<dbReference type="EMBL" id="BLLF01001608">
    <property type="protein sequence ID" value="GFH20283.1"/>
    <property type="molecule type" value="Genomic_DNA"/>
</dbReference>
<comment type="caution">
    <text evidence="1">The sequence shown here is derived from an EMBL/GenBank/DDBJ whole genome shotgun (WGS) entry which is preliminary data.</text>
</comment>
<gene>
    <name evidence="1" type="ORF">HaLaN_17376</name>
</gene>
<reference evidence="1 2" key="1">
    <citation type="submission" date="2020-02" db="EMBL/GenBank/DDBJ databases">
        <title>Draft genome sequence of Haematococcus lacustris strain NIES-144.</title>
        <authorList>
            <person name="Morimoto D."/>
            <person name="Nakagawa S."/>
            <person name="Yoshida T."/>
            <person name="Sawayama S."/>
        </authorList>
    </citation>
    <scope>NUCLEOTIDE SEQUENCE [LARGE SCALE GENOMIC DNA]</scope>
    <source>
        <strain evidence="1 2">NIES-144</strain>
    </source>
</reference>
<name>A0A699ZCG7_HAELA</name>
<protein>
    <submittedName>
        <fullName evidence="1">Uncharacterized protein</fullName>
    </submittedName>
</protein>
<dbReference type="Proteomes" id="UP000485058">
    <property type="component" value="Unassembled WGS sequence"/>
</dbReference>
<proteinExistence type="predicted"/>
<evidence type="ECO:0000313" key="2">
    <source>
        <dbReference type="Proteomes" id="UP000485058"/>
    </source>
</evidence>
<evidence type="ECO:0000313" key="1">
    <source>
        <dbReference type="EMBL" id="GFH20283.1"/>
    </source>
</evidence>